<evidence type="ECO:0000256" key="3">
    <source>
        <dbReference type="ARBA" id="ARBA00022448"/>
    </source>
</evidence>
<evidence type="ECO:0000313" key="9">
    <source>
        <dbReference type="EMBL" id="ABC27394.1"/>
    </source>
</evidence>
<dbReference type="GO" id="GO:0055085">
    <property type="term" value="P:transmembrane transport"/>
    <property type="evidence" value="ECO:0007669"/>
    <property type="project" value="InterPro"/>
</dbReference>
<keyword evidence="6 8" id="KW-1133">Transmembrane helix</keyword>
<dbReference type="EMBL" id="CP000155">
    <property type="protein sequence ID" value="ABC27394.1"/>
    <property type="molecule type" value="Genomic_DNA"/>
</dbReference>
<feature type="transmembrane region" description="Helical" evidence="8">
    <location>
        <begin position="104"/>
        <end position="126"/>
    </location>
</feature>
<sequence>MFELLLQSAVFAAGVVLPIFFLVILGFLLRRSNMIDGAFIETGSRLVFKIALPTLIFLNVAELQLGQVVNLAQLGYAIVSTTVGFIAVWIIAKRYISEPTQLGVFVQGAFRGNLGIVGLALCAGAYGAQGVAVGSVLLGFVTLLYNLLSVWALTASQHQNAKLPWAGVLKEIVRNPLIISIVLALGFAALQIPLPDMAKKAAGYFADLTLPLALLCVGGSINGKVLRATSGLALHATQLKLIWLPVAQIVVAFAIGIRDIYLGSLFLMFASPTATVSFVMAKAMGGDSELAAAIVALSTLASFITLAIGITVLNTIGWM</sequence>
<organism evidence="9 10">
    <name type="scientific">Hahella chejuensis (strain KCTC 2396)</name>
    <dbReference type="NCBI Taxonomy" id="349521"/>
    <lineage>
        <taxon>Bacteria</taxon>
        <taxon>Pseudomonadati</taxon>
        <taxon>Pseudomonadota</taxon>
        <taxon>Gammaproteobacteria</taxon>
        <taxon>Oceanospirillales</taxon>
        <taxon>Hahellaceae</taxon>
        <taxon>Hahella</taxon>
    </lineage>
</organism>
<comment type="subcellular location">
    <subcellularLocation>
        <location evidence="1">Cell membrane</location>
        <topology evidence="1">Multi-pass membrane protein</topology>
    </subcellularLocation>
</comment>
<name>Q2SPN0_HAHCH</name>
<evidence type="ECO:0000313" key="10">
    <source>
        <dbReference type="Proteomes" id="UP000000238"/>
    </source>
</evidence>
<evidence type="ECO:0000256" key="8">
    <source>
        <dbReference type="SAM" id="Phobius"/>
    </source>
</evidence>
<keyword evidence="4" id="KW-1003">Cell membrane</keyword>
<dbReference type="PANTHER" id="PTHR36838">
    <property type="entry name" value="AUXIN EFFLUX CARRIER FAMILY PROTEIN"/>
    <property type="match status" value="1"/>
</dbReference>
<evidence type="ECO:0000256" key="2">
    <source>
        <dbReference type="ARBA" id="ARBA00010145"/>
    </source>
</evidence>
<proteinExistence type="inferred from homology"/>
<feature type="transmembrane region" description="Helical" evidence="8">
    <location>
        <begin position="290"/>
        <end position="313"/>
    </location>
</feature>
<evidence type="ECO:0000256" key="4">
    <source>
        <dbReference type="ARBA" id="ARBA00022475"/>
    </source>
</evidence>
<evidence type="ECO:0000256" key="1">
    <source>
        <dbReference type="ARBA" id="ARBA00004651"/>
    </source>
</evidence>
<feature type="transmembrane region" description="Helical" evidence="8">
    <location>
        <begin position="201"/>
        <end position="221"/>
    </location>
</feature>
<keyword evidence="10" id="KW-1185">Reference proteome</keyword>
<evidence type="ECO:0000256" key="6">
    <source>
        <dbReference type="ARBA" id="ARBA00022989"/>
    </source>
</evidence>
<dbReference type="AlphaFoldDB" id="Q2SPN0"/>
<dbReference type="GO" id="GO:0005886">
    <property type="term" value="C:plasma membrane"/>
    <property type="evidence" value="ECO:0007669"/>
    <property type="project" value="UniProtKB-SubCell"/>
</dbReference>
<evidence type="ECO:0000256" key="5">
    <source>
        <dbReference type="ARBA" id="ARBA00022692"/>
    </source>
</evidence>
<protein>
    <submittedName>
        <fullName evidence="9">Predicted Permease</fullName>
    </submittedName>
</protein>
<dbReference type="KEGG" id="hch:HCH_00486"/>
<keyword evidence="7 8" id="KW-0472">Membrane</keyword>
<dbReference type="RefSeq" id="WP_011394471.1">
    <property type="nucleotide sequence ID" value="NC_007645.1"/>
</dbReference>
<feature type="transmembrane region" description="Helical" evidence="8">
    <location>
        <begin position="176"/>
        <end position="195"/>
    </location>
</feature>
<comment type="similarity">
    <text evidence="2">Belongs to the auxin efflux carrier (TC 2.A.69) family.</text>
</comment>
<feature type="transmembrane region" description="Helical" evidence="8">
    <location>
        <begin position="74"/>
        <end position="92"/>
    </location>
</feature>
<dbReference type="OrthoDB" id="9786439at2"/>
<feature type="transmembrane region" description="Helical" evidence="8">
    <location>
        <begin position="242"/>
        <end position="270"/>
    </location>
</feature>
<gene>
    <name evidence="9" type="ordered locus">HCH_00486</name>
</gene>
<feature type="transmembrane region" description="Helical" evidence="8">
    <location>
        <begin position="132"/>
        <end position="155"/>
    </location>
</feature>
<evidence type="ECO:0000256" key="7">
    <source>
        <dbReference type="ARBA" id="ARBA00023136"/>
    </source>
</evidence>
<dbReference type="eggNOG" id="COG0679">
    <property type="taxonomic scope" value="Bacteria"/>
</dbReference>
<dbReference type="InterPro" id="IPR004776">
    <property type="entry name" value="Mem_transp_PIN-like"/>
</dbReference>
<dbReference type="Gene3D" id="1.20.1530.20">
    <property type="match status" value="1"/>
</dbReference>
<dbReference type="Proteomes" id="UP000000238">
    <property type="component" value="Chromosome"/>
</dbReference>
<feature type="transmembrane region" description="Helical" evidence="8">
    <location>
        <begin position="6"/>
        <end position="29"/>
    </location>
</feature>
<accession>Q2SPN0</accession>
<keyword evidence="5 8" id="KW-0812">Transmembrane</keyword>
<dbReference type="STRING" id="349521.HCH_00486"/>
<dbReference type="InterPro" id="IPR038770">
    <property type="entry name" value="Na+/solute_symporter_sf"/>
</dbReference>
<keyword evidence="3" id="KW-0813">Transport</keyword>
<dbReference type="HOGENOM" id="CLU_056175_3_0_6"/>
<dbReference type="Pfam" id="PF03547">
    <property type="entry name" value="Mem_trans"/>
    <property type="match status" value="1"/>
</dbReference>
<dbReference type="PANTHER" id="PTHR36838:SF4">
    <property type="entry name" value="AUXIN EFFLUX CARRIER FAMILY PROTEIN"/>
    <property type="match status" value="1"/>
</dbReference>
<reference evidence="9 10" key="1">
    <citation type="journal article" date="2005" name="Nucleic Acids Res.">
        <title>Genomic blueprint of Hahella chejuensis, a marine microbe producing an algicidal agent.</title>
        <authorList>
            <person name="Jeong H."/>
            <person name="Yim J.H."/>
            <person name="Lee C."/>
            <person name="Choi S.-H."/>
            <person name="Park Y.K."/>
            <person name="Yoon S.H."/>
            <person name="Hur C.-G."/>
            <person name="Kang H.-Y."/>
            <person name="Kim D."/>
            <person name="Lee H.H."/>
            <person name="Park K.H."/>
            <person name="Park S.-H."/>
            <person name="Park H.-S."/>
            <person name="Lee H.K."/>
            <person name="Oh T.K."/>
            <person name="Kim J.F."/>
        </authorList>
    </citation>
    <scope>NUCLEOTIDE SEQUENCE [LARGE SCALE GENOMIC DNA]</scope>
    <source>
        <strain evidence="9 10">KCTC 2396</strain>
    </source>
</reference>